<dbReference type="HOGENOM" id="CLU_686863_0_0_6"/>
<dbReference type="Proteomes" id="UP000324170">
    <property type="component" value="Unassembled WGS sequence"/>
</dbReference>
<protein>
    <submittedName>
        <fullName evidence="1">Uncharacterized protein</fullName>
    </submittedName>
</protein>
<evidence type="ECO:0000313" key="4">
    <source>
        <dbReference type="Proteomes" id="UP000324170"/>
    </source>
</evidence>
<evidence type="ECO:0000313" key="3">
    <source>
        <dbReference type="Proteomes" id="UP000032721"/>
    </source>
</evidence>
<evidence type="ECO:0000313" key="2">
    <source>
        <dbReference type="EMBL" id="TYP04914.1"/>
    </source>
</evidence>
<dbReference type="RefSeq" id="WP_045969210.1">
    <property type="nucleotide sequence ID" value="NZ_FO704550.1"/>
</dbReference>
<organism evidence="1 3">
    <name type="scientific">Xenorhabdus doucetiae</name>
    <dbReference type="NCBI Taxonomy" id="351671"/>
    <lineage>
        <taxon>Bacteria</taxon>
        <taxon>Pseudomonadati</taxon>
        <taxon>Pseudomonadota</taxon>
        <taxon>Gammaproteobacteria</taxon>
        <taxon>Enterobacterales</taxon>
        <taxon>Morganellaceae</taxon>
        <taxon>Xenorhabdus</taxon>
    </lineage>
</organism>
<name>A0A068QP46_9GAMM</name>
<dbReference type="KEGG" id="xdo:XDD1_1059"/>
<dbReference type="EMBL" id="VNHN01000032">
    <property type="protein sequence ID" value="TYP04914.1"/>
    <property type="molecule type" value="Genomic_DNA"/>
</dbReference>
<accession>A0A068QP46</accession>
<proteinExistence type="predicted"/>
<reference evidence="2 4" key="2">
    <citation type="submission" date="2019-07" db="EMBL/GenBank/DDBJ databases">
        <title>Genomic Encyclopedia of Type Strains, Phase I: the one thousand microbial genomes (KMG-I) project.</title>
        <authorList>
            <person name="Kyrpides N."/>
        </authorList>
    </citation>
    <scope>NUCLEOTIDE SEQUENCE [LARGE SCALE GENOMIC DNA]</scope>
    <source>
        <strain evidence="2 4">DSM 17909</strain>
    </source>
</reference>
<dbReference type="EMBL" id="FO704550">
    <property type="protein sequence ID" value="CDG16762.1"/>
    <property type="molecule type" value="Genomic_DNA"/>
</dbReference>
<gene>
    <name evidence="2" type="ORF">LY16_02158</name>
    <name evidence="1" type="ORF">XDD1_1059</name>
</gene>
<dbReference type="STRING" id="351671.XDD1_1059"/>
<evidence type="ECO:0000313" key="1">
    <source>
        <dbReference type="EMBL" id="CDG16762.1"/>
    </source>
</evidence>
<keyword evidence="4" id="KW-1185">Reference proteome</keyword>
<sequence length="401" mass="43719">MTYIHFDRPSAGFDQNVRMKTGRVLLVGMGADIGSNLLYLSATTEVGYPITDVLTHPIDSEGIGATERGPLKELKARLLLANPLLFGKIITDSSNCSLAINGRSFRIHFRDLDGDLNDLGYFDLAVLATSRRHIRSRSHLDKLESIARVVIGAAENSALPALYPALLTANSQHFLASRTAVATELSGSYAMGSCQCVGWTTGLRILADYCSSRGVALQDILVHTEVDIVHPDTASSNFGTKRVGSRTEDPRDNLRPGVSQVAESMLRFRPATSSNTVSLRVLTQPPGYQIQRFFLRGLDIRTNDLIDVASALESAEPFLIHVANTPIGSRAYSCQPCSVVLLITEQHILVKRIGDIVEVILQTFVHNTLGYCAAILSATDRILHGDAVTFVEPHNPTIIRE</sequence>
<dbReference type="AlphaFoldDB" id="A0A068QP46"/>
<reference evidence="1 3" key="1">
    <citation type="submission" date="2013-07" db="EMBL/GenBank/DDBJ databases">
        <authorList>
            <person name="Genoscope - CEA"/>
        </authorList>
    </citation>
    <scope>NUCLEOTIDE SEQUENCE [LARGE SCALE GENOMIC DNA]</scope>
    <source>
        <strain evidence="1">FRM16</strain>
        <strain evidence="3">FRM16 / DSM 17909</strain>
    </source>
</reference>
<dbReference type="Proteomes" id="UP000032721">
    <property type="component" value="Chromosome"/>
</dbReference>